<dbReference type="OrthoDB" id="3062173at2759"/>
<gene>
    <name evidence="2" type="ORF">MSAN_00581900</name>
</gene>
<comment type="caution">
    <text evidence="2">The sequence shown here is derived from an EMBL/GenBank/DDBJ whole genome shotgun (WGS) entry which is preliminary data.</text>
</comment>
<keyword evidence="3" id="KW-1185">Reference proteome</keyword>
<evidence type="ECO:0000313" key="2">
    <source>
        <dbReference type="EMBL" id="KAF7373709.1"/>
    </source>
</evidence>
<accession>A0A8H6ZA13</accession>
<protein>
    <submittedName>
        <fullName evidence="2">Uncharacterized protein</fullName>
    </submittedName>
</protein>
<proteinExistence type="predicted"/>
<dbReference type="AlphaFoldDB" id="A0A8H6ZA13"/>
<evidence type="ECO:0000256" key="1">
    <source>
        <dbReference type="SAM" id="MobiDB-lite"/>
    </source>
</evidence>
<evidence type="ECO:0000313" key="3">
    <source>
        <dbReference type="Proteomes" id="UP000623467"/>
    </source>
</evidence>
<dbReference type="EMBL" id="JACAZH010000003">
    <property type="protein sequence ID" value="KAF7373709.1"/>
    <property type="molecule type" value="Genomic_DNA"/>
</dbReference>
<organism evidence="2 3">
    <name type="scientific">Mycena sanguinolenta</name>
    <dbReference type="NCBI Taxonomy" id="230812"/>
    <lineage>
        <taxon>Eukaryota</taxon>
        <taxon>Fungi</taxon>
        <taxon>Dikarya</taxon>
        <taxon>Basidiomycota</taxon>
        <taxon>Agaricomycotina</taxon>
        <taxon>Agaricomycetes</taxon>
        <taxon>Agaricomycetidae</taxon>
        <taxon>Agaricales</taxon>
        <taxon>Marasmiineae</taxon>
        <taxon>Mycenaceae</taxon>
        <taxon>Mycena</taxon>
    </lineage>
</organism>
<name>A0A8H6ZA13_9AGAR</name>
<sequence length="253" mass="27558">MSQSGNSSFSSSRLSIFGSPRPAPPAPSPSDDIQGFVVPVIPPPDCPLHMVATPDGLHLPRVSANAHPPTHRRVQRLITFRVNPGGKCVHCAESGLDCKFTEAGIPCPPCAVLGIPDCRFADPDDFLYHLKRRRDAVFRDERTALVNAVHDNHLPASLFAWEYGRATAHFYSAAQGAIDRFIINYNATHRLSLRGYRTLANATTDAGLLSRFMALGAETQVHRSVLQVVANRLLSIITNIVDPSPDNSPILPL</sequence>
<feature type="compositionally biased region" description="Low complexity" evidence="1">
    <location>
        <begin position="1"/>
        <end position="20"/>
    </location>
</feature>
<feature type="region of interest" description="Disordered" evidence="1">
    <location>
        <begin position="1"/>
        <end position="34"/>
    </location>
</feature>
<reference evidence="2" key="1">
    <citation type="submission" date="2020-05" db="EMBL/GenBank/DDBJ databases">
        <title>Mycena genomes resolve the evolution of fungal bioluminescence.</title>
        <authorList>
            <person name="Tsai I.J."/>
        </authorList>
    </citation>
    <scope>NUCLEOTIDE SEQUENCE</scope>
    <source>
        <strain evidence="2">160909Yilan</strain>
    </source>
</reference>
<dbReference type="Proteomes" id="UP000623467">
    <property type="component" value="Unassembled WGS sequence"/>
</dbReference>